<name>A0A081BXY4_VECG1</name>
<gene>
    <name evidence="1" type="ORF">U27_04154</name>
</gene>
<sequence length="291" mass="33364">MSQLFNLGSYSFGKNLKPMPIKNLISLYCLGNVTETDSPCEQLLPPKICRLLRDCVLRVIFEQGRCRPTTELLRPTVAGQLRRYRDLFSPDAPEDYTDSLTFELVKQLEPQRLIDHPTLPGLKSYFNVTAAHAVVDLLEDLALLLARTCGNCIHLSSVKPYVCQHTEMPWYRQTCIPSEKACREGFEAYTLEPLTFMTPAPPAAEISVAALELENLLLLLAKRAEQEQGPKRKQIYERQFSIFSAFCHLIMQGYTRKEVFDEILRLLDVGHKLLKKDLQEIKKFFVQKKVL</sequence>
<proteinExistence type="predicted"/>
<organism evidence="1">
    <name type="scientific">Vecturithrix granuli</name>
    <dbReference type="NCBI Taxonomy" id="1499967"/>
    <lineage>
        <taxon>Bacteria</taxon>
        <taxon>Candidatus Moduliflexota</taxon>
        <taxon>Candidatus Vecturitrichia</taxon>
        <taxon>Candidatus Vecturitrichales</taxon>
        <taxon>Candidatus Vecturitrichaceae</taxon>
        <taxon>Candidatus Vecturithrix</taxon>
    </lineage>
</organism>
<evidence type="ECO:0000313" key="2">
    <source>
        <dbReference type="Proteomes" id="UP000030661"/>
    </source>
</evidence>
<dbReference type="AlphaFoldDB" id="A0A081BXY4"/>
<dbReference type="Proteomes" id="UP000030661">
    <property type="component" value="Unassembled WGS sequence"/>
</dbReference>
<accession>A0A081BXY4</accession>
<protein>
    <submittedName>
        <fullName evidence="1">Uncharacterized protein</fullName>
    </submittedName>
</protein>
<dbReference type="STRING" id="1499967.U27_04154"/>
<dbReference type="HOGENOM" id="CLU_942202_0_0_0"/>
<keyword evidence="2" id="KW-1185">Reference proteome</keyword>
<dbReference type="EMBL" id="DF820465">
    <property type="protein sequence ID" value="GAK57189.1"/>
    <property type="molecule type" value="Genomic_DNA"/>
</dbReference>
<reference evidence="1" key="1">
    <citation type="journal article" date="2015" name="PeerJ">
        <title>First genomic representation of candidate bacterial phylum KSB3 points to enhanced environmental sensing as a trigger of wastewater bulking.</title>
        <authorList>
            <person name="Sekiguchi Y."/>
            <person name="Ohashi A."/>
            <person name="Parks D.H."/>
            <person name="Yamauchi T."/>
            <person name="Tyson G.W."/>
            <person name="Hugenholtz P."/>
        </authorList>
    </citation>
    <scope>NUCLEOTIDE SEQUENCE [LARGE SCALE GENOMIC DNA]</scope>
</reference>
<evidence type="ECO:0000313" key="1">
    <source>
        <dbReference type="EMBL" id="GAK57189.1"/>
    </source>
</evidence>